<comment type="caution">
    <text evidence="2">The sequence shown here is derived from an EMBL/GenBank/DDBJ whole genome shotgun (WGS) entry which is preliminary data.</text>
</comment>
<dbReference type="RefSeq" id="WP_126816676.1">
    <property type="nucleotide sequence ID" value="NZ_JAJHUL010000005.1"/>
</dbReference>
<dbReference type="Proteomes" id="UP000282263">
    <property type="component" value="Unassembled WGS sequence"/>
</dbReference>
<proteinExistence type="predicted"/>
<dbReference type="Pfam" id="PF04447">
    <property type="entry name" value="dATP-dGTP_PPHyd"/>
    <property type="match status" value="1"/>
</dbReference>
<evidence type="ECO:0000313" key="2">
    <source>
        <dbReference type="EMBL" id="RTQ23312.1"/>
    </source>
</evidence>
<dbReference type="AlphaFoldDB" id="A0A9Q7K1J6"/>
<organism evidence="2 3">
    <name type="scientific">Enterobacter mori</name>
    <dbReference type="NCBI Taxonomy" id="539813"/>
    <lineage>
        <taxon>Bacteria</taxon>
        <taxon>Pseudomonadati</taxon>
        <taxon>Pseudomonadota</taxon>
        <taxon>Gammaproteobacteria</taxon>
        <taxon>Enterobacterales</taxon>
        <taxon>Enterobacteriaceae</taxon>
        <taxon>Enterobacter</taxon>
    </lineage>
</organism>
<dbReference type="EMBL" id="RXPP01000016">
    <property type="protein sequence ID" value="RTQ23312.1"/>
    <property type="molecule type" value="Genomic_DNA"/>
</dbReference>
<accession>A0A9Q7K1J6</accession>
<evidence type="ECO:0000313" key="3">
    <source>
        <dbReference type="Proteomes" id="UP000282263"/>
    </source>
</evidence>
<reference evidence="2 3" key="1">
    <citation type="submission" date="2018-12" db="EMBL/GenBank/DDBJ databases">
        <title>The Batch Genome Submission of Enterobacter spp. strains.</title>
        <authorList>
            <person name="Wei L."/>
            <person name="Wu W."/>
            <person name="Lin J."/>
            <person name="Zhang X."/>
            <person name="Feng Y."/>
            <person name="Zong Z."/>
        </authorList>
    </citation>
    <scope>NUCLEOTIDE SEQUENCE [LARGE SCALE GENOMIC DNA]</scope>
    <source>
        <strain evidence="2 3">SCEM020047</strain>
    </source>
</reference>
<feature type="domain" description="dATP/dGTP diphosphohydrolase MazZ" evidence="1">
    <location>
        <begin position="59"/>
        <end position="154"/>
    </location>
</feature>
<dbReference type="InterPro" id="IPR007538">
    <property type="entry name" value="dATP/dGTP_dipphydrolase_MazZ"/>
</dbReference>
<evidence type="ECO:0000259" key="1">
    <source>
        <dbReference type="Pfam" id="PF04447"/>
    </source>
</evidence>
<name>A0A9Q7K1J6_9ENTR</name>
<sequence>MAELTKQWLQQKIADMETARDEIPFGLDEDDSNTLAALRIALASLETEKGASLQLRNLIRQRHAEWSDKTFGNAGPVGPLKHLSKEALEAAAEPDDLSEWADMQFLLWDAQRRAGICDGEITAAMEEKLKVNMARQWPEPKDGEPRLHIKEVCNSPVIPDGYVLVPVEPTAEMISSGITAHFERGQIQIHDRPAPGPMECAYVAMLSAAPQQEVKS</sequence>
<protein>
    <submittedName>
        <fullName evidence="2">DUF550 domain-containing protein</fullName>
    </submittedName>
</protein>
<gene>
    <name evidence="2" type="ORF">EKN29_15660</name>
</gene>